<protein>
    <submittedName>
        <fullName evidence="1">Uncharacterized protein</fullName>
    </submittedName>
</protein>
<dbReference type="SUPFAM" id="SSF55811">
    <property type="entry name" value="Nudix"/>
    <property type="match status" value="1"/>
</dbReference>
<feature type="non-terminal residue" evidence="1">
    <location>
        <position position="84"/>
    </location>
</feature>
<accession>A0A383BDT1</accession>
<reference evidence="1" key="1">
    <citation type="submission" date="2018-05" db="EMBL/GenBank/DDBJ databases">
        <authorList>
            <person name="Lanie J.A."/>
            <person name="Ng W.-L."/>
            <person name="Kazmierczak K.M."/>
            <person name="Andrzejewski T.M."/>
            <person name="Davidsen T.M."/>
            <person name="Wayne K.J."/>
            <person name="Tettelin H."/>
            <person name="Glass J.I."/>
            <person name="Rusch D."/>
            <person name="Podicherti R."/>
            <person name="Tsui H.-C.T."/>
            <person name="Winkler M.E."/>
        </authorList>
    </citation>
    <scope>NUCLEOTIDE SEQUENCE</scope>
</reference>
<organism evidence="1">
    <name type="scientific">marine metagenome</name>
    <dbReference type="NCBI Taxonomy" id="408172"/>
    <lineage>
        <taxon>unclassified sequences</taxon>
        <taxon>metagenomes</taxon>
        <taxon>ecological metagenomes</taxon>
    </lineage>
</organism>
<proteinExistence type="predicted"/>
<name>A0A383BDT1_9ZZZZ</name>
<dbReference type="Gene3D" id="3.90.79.10">
    <property type="entry name" value="Nucleoside Triphosphate Pyrophosphohydrolase"/>
    <property type="match status" value="1"/>
</dbReference>
<dbReference type="InterPro" id="IPR015797">
    <property type="entry name" value="NUDIX_hydrolase-like_dom_sf"/>
</dbReference>
<sequence>MNINKSIAQVERLIKDPSYGLPEEIFYLVSRITPLINVDLLIHNKNGETLLTWRGGDETSKPGWHIPGGIVRYKEKIADRIRAV</sequence>
<dbReference type="AlphaFoldDB" id="A0A383BDT1"/>
<dbReference type="EMBL" id="UINC01199744">
    <property type="protein sequence ID" value="SVE18316.1"/>
    <property type="molecule type" value="Genomic_DNA"/>
</dbReference>
<gene>
    <name evidence="1" type="ORF">METZ01_LOCUS471170</name>
</gene>
<evidence type="ECO:0000313" key="1">
    <source>
        <dbReference type="EMBL" id="SVE18316.1"/>
    </source>
</evidence>